<sequence length="151" mass="16283">MFILSHAVEINPPGASIALTVGQVWAGLVLKAEDALPFVPAMRRCDLLERGAGCLRRAISFGDQDFEEQVTFYAPRLVRFDRVGSDDFILNIISDSAVGLLLSFTFAISFPGVADGSEEEHARGEAMREAYVGAVAATLAKVRELASHGEI</sequence>
<name>A0A2S8B0Z2_9SPHN</name>
<comment type="caution">
    <text evidence="1">The sequence shown here is derived from an EMBL/GenBank/DDBJ whole genome shotgun (WGS) entry which is preliminary data.</text>
</comment>
<dbReference type="OrthoDB" id="3697643at2"/>
<dbReference type="SUPFAM" id="SSF55961">
    <property type="entry name" value="Bet v1-like"/>
    <property type="match status" value="1"/>
</dbReference>
<gene>
    <name evidence="1" type="ORF">CVO77_12980</name>
</gene>
<dbReference type="InterPro" id="IPR023393">
    <property type="entry name" value="START-like_dom_sf"/>
</dbReference>
<proteinExistence type="predicted"/>
<evidence type="ECO:0000313" key="2">
    <source>
        <dbReference type="Proteomes" id="UP000238954"/>
    </source>
</evidence>
<organism evidence="1 2">
    <name type="scientific">Sphingopyxis lindanitolerans</name>
    <dbReference type="NCBI Taxonomy" id="2054227"/>
    <lineage>
        <taxon>Bacteria</taxon>
        <taxon>Pseudomonadati</taxon>
        <taxon>Pseudomonadota</taxon>
        <taxon>Alphaproteobacteria</taxon>
        <taxon>Sphingomonadales</taxon>
        <taxon>Sphingomonadaceae</taxon>
        <taxon>Sphingopyxis</taxon>
    </lineage>
</organism>
<dbReference type="RefSeq" id="WP_105999394.1">
    <property type="nucleotide sequence ID" value="NZ_CM009578.1"/>
</dbReference>
<dbReference type="AlphaFoldDB" id="A0A2S8B0Z2"/>
<evidence type="ECO:0000313" key="1">
    <source>
        <dbReference type="EMBL" id="PQM26013.1"/>
    </source>
</evidence>
<dbReference type="Pfam" id="PF08982">
    <property type="entry name" value="AtaL"/>
    <property type="match status" value="1"/>
</dbReference>
<reference evidence="2" key="1">
    <citation type="submission" date="2017-11" db="EMBL/GenBank/DDBJ databases">
        <title>The complete genome sequence of Sphingopyxis pomeranensis sp. nov. strain WS5A3p.</title>
        <authorList>
            <person name="Kaminski M.A."/>
        </authorList>
    </citation>
    <scope>NUCLEOTIDE SEQUENCE [LARGE SCALE GENOMIC DNA]</scope>
    <source>
        <strain evidence="2">WS5A3p</strain>
    </source>
</reference>
<dbReference type="InterPro" id="IPR015075">
    <property type="entry name" value="AtaL"/>
</dbReference>
<accession>A0A2S8B0Z2</accession>
<protein>
    <submittedName>
        <fullName evidence="1">DUF1857 domain-containing protein</fullName>
    </submittedName>
</protein>
<keyword evidence="2" id="KW-1185">Reference proteome</keyword>
<dbReference type="Gene3D" id="3.30.530.20">
    <property type="match status" value="1"/>
</dbReference>
<dbReference type="EMBL" id="PHFW01000003">
    <property type="protein sequence ID" value="PQM26013.1"/>
    <property type="molecule type" value="Genomic_DNA"/>
</dbReference>
<dbReference type="Proteomes" id="UP000238954">
    <property type="component" value="Chromosome"/>
</dbReference>